<dbReference type="EMBL" id="JACHFZ010000001">
    <property type="protein sequence ID" value="MBB5290746.1"/>
    <property type="molecule type" value="Genomic_DNA"/>
</dbReference>
<keyword evidence="2" id="KW-1185">Reference proteome</keyword>
<dbReference type="SUPFAM" id="SSF52540">
    <property type="entry name" value="P-loop containing nucleoside triphosphate hydrolases"/>
    <property type="match status" value="1"/>
</dbReference>
<dbReference type="CDD" id="cd02042">
    <property type="entry name" value="ParAB_family"/>
    <property type="match status" value="1"/>
</dbReference>
<dbReference type="Pfam" id="PF09140">
    <property type="entry name" value="MipZ"/>
    <property type="match status" value="1"/>
</dbReference>
<gene>
    <name evidence="1" type="ORF">HNQ67_000242</name>
</gene>
<comment type="caution">
    <text evidence="1">The sequence shown here is derived from an EMBL/GenBank/DDBJ whole genome shotgun (WGS) entry which is preliminary data.</text>
</comment>
<dbReference type="Proteomes" id="UP000566663">
    <property type="component" value="Unassembled WGS sequence"/>
</dbReference>
<dbReference type="InterPro" id="IPR027417">
    <property type="entry name" value="P-loop_NTPase"/>
</dbReference>
<name>A0A7W8MG87_9CAUL</name>
<reference evidence="1 2" key="1">
    <citation type="submission" date="2020-08" db="EMBL/GenBank/DDBJ databases">
        <title>Genomic Encyclopedia of Type Strains, Phase IV (KMG-IV): sequencing the most valuable type-strain genomes for metagenomic binning, comparative biology and taxonomic classification.</title>
        <authorList>
            <person name="Goeker M."/>
        </authorList>
    </citation>
    <scope>NUCLEOTIDE SEQUENCE [LARGE SCALE GENOMIC DNA]</scope>
    <source>
        <strain evidence="1 2">DSM 25335</strain>
    </source>
</reference>
<organism evidence="1 2">
    <name type="scientific">Brevundimonas basaltis</name>
    <dbReference type="NCBI Taxonomy" id="472166"/>
    <lineage>
        <taxon>Bacteria</taxon>
        <taxon>Pseudomonadati</taxon>
        <taxon>Pseudomonadota</taxon>
        <taxon>Alphaproteobacteria</taxon>
        <taxon>Caulobacterales</taxon>
        <taxon>Caulobacteraceae</taxon>
        <taxon>Brevundimonas</taxon>
    </lineage>
</organism>
<evidence type="ECO:0000313" key="1">
    <source>
        <dbReference type="EMBL" id="MBB5290746.1"/>
    </source>
</evidence>
<sequence>MTDPTVIVVGNEKGGAGKSTLAIHIACGLLHAGKTVSIIDLDLRQRSMAKFFANRAAWMAGNDQTLLMPFEPDLGDGKALARADEAEQLARFDAAFAEARAVADFILIDTPGGDTVLSRTAHGLADQIVTPMNDSFVDFDLLGHIDPVTLDLLKPSIYSESVWEARKHRAVTEGRAAAIDWIVVVNRMAVAAARNRQRLEERMEKLARRVGFRMGPGLRDRVIYRELFPFGLTVADLSNEIRPVQVSLAHVAARQELRNLMQALGLDGGSMNAPLDEAA</sequence>
<dbReference type="Gene3D" id="3.40.50.300">
    <property type="entry name" value="P-loop containing nucleotide triphosphate hydrolases"/>
    <property type="match status" value="1"/>
</dbReference>
<dbReference type="RefSeq" id="WP_183251584.1">
    <property type="nucleotide sequence ID" value="NZ_BAAAFF010000004.1"/>
</dbReference>
<dbReference type="AlphaFoldDB" id="A0A7W8MG87"/>
<accession>A0A7W8MG87</accession>
<protein>
    <submittedName>
        <fullName evidence="1">Chromosome partitioning protein</fullName>
    </submittedName>
</protein>
<dbReference type="InterPro" id="IPR015223">
    <property type="entry name" value="MipZ"/>
</dbReference>
<dbReference type="PANTHER" id="PTHR13696">
    <property type="entry name" value="P-LOOP CONTAINING NUCLEOSIDE TRIPHOSPHATE HYDROLASE"/>
    <property type="match status" value="1"/>
</dbReference>
<dbReference type="PANTHER" id="PTHR13696:SF96">
    <property type="entry name" value="COBQ_COBB_MIND_PARA NUCLEOTIDE BINDING DOMAIN-CONTAINING PROTEIN"/>
    <property type="match status" value="1"/>
</dbReference>
<evidence type="ECO:0000313" key="2">
    <source>
        <dbReference type="Proteomes" id="UP000566663"/>
    </source>
</evidence>
<dbReference type="InterPro" id="IPR050678">
    <property type="entry name" value="DNA_Partitioning_ATPase"/>
</dbReference>
<proteinExistence type="predicted"/>